<sequence>MFIIVNCGETKNIINSRQVTFITDTSPRRTIRFSDGNSIQVNESFQELAELLHDQED</sequence>
<dbReference type="EMBL" id="SLUP01000016">
    <property type="protein sequence ID" value="TCL62127.1"/>
    <property type="molecule type" value="Genomic_DNA"/>
</dbReference>
<accession>A0A4V2QCX5</accession>
<keyword evidence="2" id="KW-1185">Reference proteome</keyword>
<name>A0A4V2QCX5_9FLAO</name>
<organism evidence="1 2">
    <name type="scientific">Mariniflexile fucanivorans</name>
    <dbReference type="NCBI Taxonomy" id="264023"/>
    <lineage>
        <taxon>Bacteria</taxon>
        <taxon>Pseudomonadati</taxon>
        <taxon>Bacteroidota</taxon>
        <taxon>Flavobacteriia</taxon>
        <taxon>Flavobacteriales</taxon>
        <taxon>Flavobacteriaceae</taxon>
        <taxon>Mariniflexile</taxon>
    </lineage>
</organism>
<proteinExistence type="predicted"/>
<evidence type="ECO:0000313" key="1">
    <source>
        <dbReference type="EMBL" id="TCL62127.1"/>
    </source>
</evidence>
<protein>
    <submittedName>
        <fullName evidence="1">Uncharacterized protein</fullName>
    </submittedName>
</protein>
<dbReference type="Proteomes" id="UP000295455">
    <property type="component" value="Unassembled WGS sequence"/>
</dbReference>
<evidence type="ECO:0000313" key="2">
    <source>
        <dbReference type="Proteomes" id="UP000295455"/>
    </source>
</evidence>
<comment type="caution">
    <text evidence="1">The sequence shown here is derived from an EMBL/GenBank/DDBJ whole genome shotgun (WGS) entry which is preliminary data.</text>
</comment>
<dbReference type="AlphaFoldDB" id="A0A4V2QCX5"/>
<gene>
    <name evidence="1" type="ORF">EV196_1161</name>
</gene>
<reference evidence="1 2" key="1">
    <citation type="submission" date="2019-03" db="EMBL/GenBank/DDBJ databases">
        <title>Genomic Encyclopedia of Type Strains, Phase IV (KMG-IV): sequencing the most valuable type-strain genomes for metagenomic binning, comparative biology and taxonomic classification.</title>
        <authorList>
            <person name="Goeker M."/>
        </authorList>
    </citation>
    <scope>NUCLEOTIDE SEQUENCE [LARGE SCALE GENOMIC DNA]</scope>
    <source>
        <strain evidence="1 2">DSM 18792</strain>
    </source>
</reference>